<evidence type="ECO:0000256" key="1">
    <source>
        <dbReference type="SAM" id="MobiDB-lite"/>
    </source>
</evidence>
<reference evidence="2" key="1">
    <citation type="journal article" date="2021" name="Front. Microbiol.">
        <title>Comprehensive Comparative Genomics and Phenotyping of Methylobacterium Species.</title>
        <authorList>
            <person name="Alessa O."/>
            <person name="Ogura Y."/>
            <person name="Fujitani Y."/>
            <person name="Takami H."/>
            <person name="Hayashi T."/>
            <person name="Sahin N."/>
            <person name="Tani A."/>
        </authorList>
    </citation>
    <scope>NUCLEOTIDE SEQUENCE</scope>
    <source>
        <strain evidence="2">DSM 17168</strain>
    </source>
</reference>
<gene>
    <name evidence="2" type="primary">fliX</name>
    <name evidence="2" type="ORF">GMJLKIPL_2201</name>
</gene>
<dbReference type="InterPro" id="IPR019704">
    <property type="entry name" value="Flagellar_assmbl_FliX_class2"/>
</dbReference>
<keyword evidence="3" id="KW-1185">Reference proteome</keyword>
<sequence>MRVDPRFATHAAGAAAAKRPAEGGQSFAPGAEPAARSATSAGSAAPLAGLDAILTLQSQPDDPAERRRRSARRGHDLLDALDRLKAALLGGRVNTGDLKAIAARLAERAGGSGDPRLDDLIGQIELRAEVELAKLGVAG</sequence>
<keyword evidence="2" id="KW-0966">Cell projection</keyword>
<dbReference type="RefSeq" id="WP_238235154.1">
    <property type="nucleotide sequence ID" value="NZ_BPQQ01000022.1"/>
</dbReference>
<accession>A0ABQ4SCT0</accession>
<organism evidence="2 3">
    <name type="scientific">Methylobacterium isbiliense</name>
    <dbReference type="NCBI Taxonomy" id="315478"/>
    <lineage>
        <taxon>Bacteria</taxon>
        <taxon>Pseudomonadati</taxon>
        <taxon>Pseudomonadota</taxon>
        <taxon>Alphaproteobacteria</taxon>
        <taxon>Hyphomicrobiales</taxon>
        <taxon>Methylobacteriaceae</taxon>
        <taxon>Methylobacterium</taxon>
    </lineage>
</organism>
<comment type="caution">
    <text evidence="2">The sequence shown here is derived from an EMBL/GenBank/DDBJ whole genome shotgun (WGS) entry which is preliminary data.</text>
</comment>
<evidence type="ECO:0000313" key="2">
    <source>
        <dbReference type="EMBL" id="GJE00280.1"/>
    </source>
</evidence>
<dbReference type="EMBL" id="BPQQ01000022">
    <property type="protein sequence ID" value="GJE00280.1"/>
    <property type="molecule type" value="Genomic_DNA"/>
</dbReference>
<name>A0ABQ4SCT0_9HYPH</name>
<evidence type="ECO:0000313" key="3">
    <source>
        <dbReference type="Proteomes" id="UP001055153"/>
    </source>
</evidence>
<dbReference type="Pfam" id="PF10768">
    <property type="entry name" value="FliX"/>
    <property type="match status" value="1"/>
</dbReference>
<feature type="region of interest" description="Disordered" evidence="1">
    <location>
        <begin position="1"/>
        <end position="43"/>
    </location>
</feature>
<reference evidence="2" key="2">
    <citation type="submission" date="2021-08" db="EMBL/GenBank/DDBJ databases">
        <authorList>
            <person name="Tani A."/>
            <person name="Ola A."/>
            <person name="Ogura Y."/>
            <person name="Katsura K."/>
            <person name="Hayashi T."/>
        </authorList>
    </citation>
    <scope>NUCLEOTIDE SEQUENCE</scope>
    <source>
        <strain evidence="2">DSM 17168</strain>
    </source>
</reference>
<dbReference type="Proteomes" id="UP001055153">
    <property type="component" value="Unassembled WGS sequence"/>
</dbReference>
<feature type="compositionally biased region" description="Low complexity" evidence="1">
    <location>
        <begin position="34"/>
        <end position="43"/>
    </location>
</feature>
<keyword evidence="2" id="KW-0969">Cilium</keyword>
<feature type="compositionally biased region" description="Low complexity" evidence="1">
    <location>
        <begin position="8"/>
        <end position="18"/>
    </location>
</feature>
<proteinExistence type="predicted"/>
<keyword evidence="2" id="KW-0282">Flagellum</keyword>
<protein>
    <submittedName>
        <fullName evidence="2">Flagellar assembly protein FliX</fullName>
    </submittedName>
</protein>